<feature type="region of interest" description="Disordered" evidence="1">
    <location>
        <begin position="72"/>
        <end position="95"/>
    </location>
</feature>
<feature type="compositionally biased region" description="Basic and acidic residues" evidence="1">
    <location>
        <begin position="72"/>
        <end position="81"/>
    </location>
</feature>
<dbReference type="OrthoDB" id="3270417at2759"/>
<dbReference type="EMBL" id="JAACJN010000072">
    <property type="protein sequence ID" value="KAF5378999.1"/>
    <property type="molecule type" value="Genomic_DNA"/>
</dbReference>
<evidence type="ECO:0000256" key="1">
    <source>
        <dbReference type="SAM" id="MobiDB-lite"/>
    </source>
</evidence>
<name>A0A8H5M397_9AGAR</name>
<dbReference type="Proteomes" id="UP000518752">
    <property type="component" value="Unassembled WGS sequence"/>
</dbReference>
<reference evidence="2 3" key="1">
    <citation type="journal article" date="2020" name="ISME J.">
        <title>Uncovering the hidden diversity of litter-decomposition mechanisms in mushroom-forming fungi.</title>
        <authorList>
            <person name="Floudas D."/>
            <person name="Bentzer J."/>
            <person name="Ahren D."/>
            <person name="Johansson T."/>
            <person name="Persson P."/>
            <person name="Tunlid A."/>
        </authorList>
    </citation>
    <scope>NUCLEOTIDE SEQUENCE [LARGE SCALE GENOMIC DNA]</scope>
    <source>
        <strain evidence="2 3">CBS 406.79</strain>
    </source>
</reference>
<comment type="caution">
    <text evidence="2">The sequence shown here is derived from an EMBL/GenBank/DDBJ whole genome shotgun (WGS) entry which is preliminary data.</text>
</comment>
<dbReference type="AlphaFoldDB" id="A0A8H5M397"/>
<evidence type="ECO:0000313" key="2">
    <source>
        <dbReference type="EMBL" id="KAF5378999.1"/>
    </source>
</evidence>
<protein>
    <submittedName>
        <fullName evidence="2">Uncharacterized protein</fullName>
    </submittedName>
</protein>
<sequence>MHLLYWSWIDKNHFRQQGGSVCGQISFKLDQLNLIEIQWEVCSSLGANVLLDILINIVTITLLHRSITGIKRASDEQDTQHAETIPRGPGSNYFT</sequence>
<organism evidence="2 3">
    <name type="scientific">Collybiopsis confluens</name>
    <dbReference type="NCBI Taxonomy" id="2823264"/>
    <lineage>
        <taxon>Eukaryota</taxon>
        <taxon>Fungi</taxon>
        <taxon>Dikarya</taxon>
        <taxon>Basidiomycota</taxon>
        <taxon>Agaricomycotina</taxon>
        <taxon>Agaricomycetes</taxon>
        <taxon>Agaricomycetidae</taxon>
        <taxon>Agaricales</taxon>
        <taxon>Marasmiineae</taxon>
        <taxon>Omphalotaceae</taxon>
        <taxon>Collybiopsis</taxon>
    </lineage>
</organism>
<gene>
    <name evidence="2" type="ORF">D9757_009098</name>
</gene>
<keyword evidence="3" id="KW-1185">Reference proteome</keyword>
<proteinExistence type="predicted"/>
<accession>A0A8H5M397</accession>
<evidence type="ECO:0000313" key="3">
    <source>
        <dbReference type="Proteomes" id="UP000518752"/>
    </source>
</evidence>